<feature type="region of interest" description="Disordered" evidence="1">
    <location>
        <begin position="1"/>
        <end position="63"/>
    </location>
</feature>
<dbReference type="Pfam" id="PF12170">
    <property type="entry name" value="DNA_pol3_tau_5"/>
    <property type="match status" value="1"/>
</dbReference>
<evidence type="ECO:0000256" key="1">
    <source>
        <dbReference type="SAM" id="MobiDB-lite"/>
    </source>
</evidence>
<sequence length="197" mass="20814">MSFESLPTSGAAPVDQRAAGLSALSDDGDPRDRRAQQSQEVFVEPEVPELSESSGPSGEQGFPSLQSVVREWSTLAAGLSVSGMARQLAMQSVCVSANEQCLTLLVQAGAIARGSHVQRLESAVQKKLGKPVRLEITVGELGSAQTAQQIADLETERRLEEARQQLETDPFVQTLMQEMGAQIVPGSVRPAGSGASV</sequence>
<dbReference type="RefSeq" id="WP_108622741.1">
    <property type="nucleotide sequence ID" value="NZ_CP028901.1"/>
</dbReference>
<keyword evidence="4" id="KW-1185">Reference proteome</keyword>
<evidence type="ECO:0000259" key="2">
    <source>
        <dbReference type="Pfam" id="PF12170"/>
    </source>
</evidence>
<dbReference type="Proteomes" id="UP000244571">
    <property type="component" value="Chromosome"/>
</dbReference>
<dbReference type="InterPro" id="IPR021029">
    <property type="entry name" value="DNA_pol_III_tau_dom-5"/>
</dbReference>
<dbReference type="GO" id="GO:0003887">
    <property type="term" value="F:DNA-directed DNA polymerase activity"/>
    <property type="evidence" value="ECO:0007669"/>
    <property type="project" value="InterPro"/>
</dbReference>
<dbReference type="KEGG" id="boz:DBV39_17885"/>
<evidence type="ECO:0000313" key="4">
    <source>
        <dbReference type="Proteomes" id="UP000244571"/>
    </source>
</evidence>
<name>A0A2R4XNE9_9BURK</name>
<reference evidence="3 4" key="1">
    <citation type="submission" date="2018-04" db="EMBL/GenBank/DDBJ databases">
        <title>Bordetella sp. HZ20 isolated from seawater.</title>
        <authorList>
            <person name="Sun C."/>
        </authorList>
    </citation>
    <scope>NUCLEOTIDE SEQUENCE [LARGE SCALE GENOMIC DNA]</scope>
    <source>
        <strain evidence="3 4">HZ20</strain>
    </source>
</reference>
<dbReference type="Gene3D" id="3.30.300.150">
    <property type="entry name" value="DNA polymerase III, tau subunit, domain V"/>
    <property type="match status" value="1"/>
</dbReference>
<feature type="domain" description="DNA polymerase III tau subunit" evidence="2">
    <location>
        <begin position="71"/>
        <end position="184"/>
    </location>
</feature>
<feature type="compositionally biased region" description="Low complexity" evidence="1">
    <location>
        <begin position="36"/>
        <end position="63"/>
    </location>
</feature>
<organism evidence="3 4">
    <name type="scientific">Orrella marina</name>
    <dbReference type="NCBI Taxonomy" id="2163011"/>
    <lineage>
        <taxon>Bacteria</taxon>
        <taxon>Pseudomonadati</taxon>
        <taxon>Pseudomonadota</taxon>
        <taxon>Betaproteobacteria</taxon>
        <taxon>Burkholderiales</taxon>
        <taxon>Alcaligenaceae</taxon>
        <taxon>Orrella</taxon>
    </lineage>
</organism>
<dbReference type="InterPro" id="IPR038249">
    <property type="entry name" value="PolIII_tau_V_sf"/>
</dbReference>
<accession>A0A2R4XNE9</accession>
<dbReference type="AlphaFoldDB" id="A0A2R4XNE9"/>
<dbReference type="EMBL" id="CP028901">
    <property type="protein sequence ID" value="AWB35298.1"/>
    <property type="molecule type" value="Genomic_DNA"/>
</dbReference>
<proteinExistence type="predicted"/>
<protein>
    <recommendedName>
        <fullName evidence="2">DNA polymerase III tau subunit domain-containing protein</fullName>
    </recommendedName>
</protein>
<gene>
    <name evidence="3" type="ORF">DBV39_17885</name>
</gene>
<evidence type="ECO:0000313" key="3">
    <source>
        <dbReference type="EMBL" id="AWB35298.1"/>
    </source>
</evidence>